<dbReference type="GO" id="GO:0042597">
    <property type="term" value="C:periplasmic space"/>
    <property type="evidence" value="ECO:0007669"/>
    <property type="project" value="UniProtKB-SubCell"/>
</dbReference>
<evidence type="ECO:0000313" key="7">
    <source>
        <dbReference type="Proteomes" id="UP000823886"/>
    </source>
</evidence>
<dbReference type="CDD" id="cd13590">
    <property type="entry name" value="PBP2_PotD_PotF_like"/>
    <property type="match status" value="1"/>
</dbReference>
<evidence type="ECO:0000256" key="2">
    <source>
        <dbReference type="ARBA" id="ARBA00022448"/>
    </source>
</evidence>
<dbReference type="EMBL" id="DWVZ01000171">
    <property type="protein sequence ID" value="HJC64438.1"/>
    <property type="molecule type" value="Genomic_DNA"/>
</dbReference>
<evidence type="ECO:0000256" key="4">
    <source>
        <dbReference type="ARBA" id="ARBA00022764"/>
    </source>
</evidence>
<comment type="caution">
    <text evidence="6">The sequence shown here is derived from an EMBL/GenBank/DDBJ whole genome shotgun (WGS) entry which is preliminary data.</text>
</comment>
<evidence type="ECO:0000256" key="1">
    <source>
        <dbReference type="ARBA" id="ARBA00004418"/>
    </source>
</evidence>
<dbReference type="InterPro" id="IPR001188">
    <property type="entry name" value="Sperm_putr-bd"/>
</dbReference>
<keyword evidence="3" id="KW-0732">Signal</keyword>
<protein>
    <submittedName>
        <fullName evidence="6">Spermidine/putrescine ABC transporter substrate-binding protein</fullName>
    </submittedName>
</protein>
<feature type="binding site" evidence="5">
    <location>
        <position position="89"/>
    </location>
    <ligand>
        <name>spermidine</name>
        <dbReference type="ChEBI" id="CHEBI:57834"/>
    </ligand>
</feature>
<comment type="subcellular location">
    <subcellularLocation>
        <location evidence="1">Periplasm</location>
    </subcellularLocation>
</comment>
<accession>A0A9D2TD77</accession>
<dbReference type="Pfam" id="PF13416">
    <property type="entry name" value="SBP_bac_8"/>
    <property type="match status" value="1"/>
</dbReference>
<sequence length="346" mass="38489">MKKKVIAGILCAALGASMLTGCQEKKEDNNKELVLYTWEGLFPQEVLDQFEEETGIRIISSNFDSNETMFEKVQQADGGDYDVVIGDDYIIEQIVSAGLAQELDKGKLDNYDNINPLYQSQFYDPENQYTIPHGAGIPLIVYDPEQVEIDIQGYGDLWDESLEDQIATIASYRAVEGMVLLTMGKSMNEEDPAVIKEAGEKLKELAPNIRMIQDTNTQNALLNGEASVAILYTSQVIAALQENPDLKVVYPQEGLGFGIMNFFIPKNAPDTEEAYQFLNYILEPEVAADCFNFLGYYCTNQAADDLVNPDLVVPDSVTKGEIVQNVSTEAEAVYNQNWTEFKAACD</sequence>
<gene>
    <name evidence="6" type="ORF">H9753_12615</name>
</gene>
<dbReference type="GO" id="GO:0015846">
    <property type="term" value="P:polyamine transport"/>
    <property type="evidence" value="ECO:0007669"/>
    <property type="project" value="InterPro"/>
</dbReference>
<dbReference type="AlphaFoldDB" id="A0A9D2TD77"/>
<proteinExistence type="predicted"/>
<dbReference type="Proteomes" id="UP000823886">
    <property type="component" value="Unassembled WGS sequence"/>
</dbReference>
<keyword evidence="4" id="KW-0574">Periplasm</keyword>
<dbReference type="SUPFAM" id="SSF53850">
    <property type="entry name" value="Periplasmic binding protein-like II"/>
    <property type="match status" value="1"/>
</dbReference>
<organism evidence="6 7">
    <name type="scientific">Candidatus Blautia merdavium</name>
    <dbReference type="NCBI Taxonomy" id="2838494"/>
    <lineage>
        <taxon>Bacteria</taxon>
        <taxon>Bacillati</taxon>
        <taxon>Bacillota</taxon>
        <taxon>Clostridia</taxon>
        <taxon>Lachnospirales</taxon>
        <taxon>Lachnospiraceae</taxon>
        <taxon>Blautia</taxon>
    </lineage>
</organism>
<reference evidence="6" key="2">
    <citation type="submission" date="2021-04" db="EMBL/GenBank/DDBJ databases">
        <authorList>
            <person name="Gilroy R."/>
        </authorList>
    </citation>
    <scope>NUCLEOTIDE SEQUENCE</scope>
    <source>
        <strain evidence="6">ChiBcec2-3848</strain>
    </source>
</reference>
<dbReference type="PANTHER" id="PTHR30222">
    <property type="entry name" value="SPERMIDINE/PUTRESCINE-BINDING PERIPLASMIC PROTEIN"/>
    <property type="match status" value="1"/>
</dbReference>
<dbReference type="InterPro" id="IPR006059">
    <property type="entry name" value="SBP"/>
</dbReference>
<feature type="binding site" evidence="5">
    <location>
        <position position="324"/>
    </location>
    <ligand>
        <name>spermidine</name>
        <dbReference type="ChEBI" id="CHEBI:57834"/>
    </ligand>
</feature>
<dbReference type="PANTHER" id="PTHR30222:SF17">
    <property type="entry name" value="SPERMIDINE_PUTRESCINE-BINDING PERIPLASMIC PROTEIN"/>
    <property type="match status" value="1"/>
</dbReference>
<evidence type="ECO:0000313" key="6">
    <source>
        <dbReference type="EMBL" id="HJC64438.1"/>
    </source>
</evidence>
<name>A0A9D2TD77_9FIRM</name>
<dbReference type="Gene3D" id="3.40.190.10">
    <property type="entry name" value="Periplasmic binding protein-like II"/>
    <property type="match status" value="2"/>
</dbReference>
<evidence type="ECO:0000256" key="3">
    <source>
        <dbReference type="ARBA" id="ARBA00022729"/>
    </source>
</evidence>
<reference evidence="6" key="1">
    <citation type="journal article" date="2021" name="PeerJ">
        <title>Extensive microbial diversity within the chicken gut microbiome revealed by metagenomics and culture.</title>
        <authorList>
            <person name="Gilroy R."/>
            <person name="Ravi A."/>
            <person name="Getino M."/>
            <person name="Pursley I."/>
            <person name="Horton D.L."/>
            <person name="Alikhan N.F."/>
            <person name="Baker D."/>
            <person name="Gharbi K."/>
            <person name="Hall N."/>
            <person name="Watson M."/>
            <person name="Adriaenssens E.M."/>
            <person name="Foster-Nyarko E."/>
            <person name="Jarju S."/>
            <person name="Secka A."/>
            <person name="Antonio M."/>
            <person name="Oren A."/>
            <person name="Chaudhuri R.R."/>
            <person name="La Ragione R."/>
            <person name="Hildebrand F."/>
            <person name="Pallen M.J."/>
        </authorList>
    </citation>
    <scope>NUCLEOTIDE SEQUENCE</scope>
    <source>
        <strain evidence="6">ChiBcec2-3848</strain>
    </source>
</reference>
<dbReference type="PIRSF" id="PIRSF019574">
    <property type="entry name" value="Periplasmic_polyamine_BP"/>
    <property type="match status" value="1"/>
</dbReference>
<keyword evidence="2" id="KW-0813">Transport</keyword>
<dbReference type="PRINTS" id="PR00909">
    <property type="entry name" value="SPERMDNBNDNG"/>
</dbReference>
<dbReference type="PROSITE" id="PS51257">
    <property type="entry name" value="PROKAR_LIPOPROTEIN"/>
    <property type="match status" value="1"/>
</dbReference>
<evidence type="ECO:0000256" key="5">
    <source>
        <dbReference type="PIRSR" id="PIRSR019574-1"/>
    </source>
</evidence>
<dbReference type="GO" id="GO:0019808">
    <property type="term" value="F:polyamine binding"/>
    <property type="evidence" value="ECO:0007669"/>
    <property type="project" value="InterPro"/>
</dbReference>